<dbReference type="PIRSF" id="PIRSF036990">
    <property type="entry name" value="UCP036990_CBS_BON"/>
    <property type="match status" value="1"/>
</dbReference>
<sequence>MAILEEVVMMKNWTVDDVMTTEVISVDPSASYRYLVDLLTAHRFSAVPVVDAARRVIGVVSEADLLRKIEYAGGGERGLLDGLRHRADRAKATARTAVDLMSAPPVVVSLGTSITAAARRLDEKHVKRLPVIDGSGRLVGIVTRGDLLRVHLRADDDIRADIETGVLRPFLADEANAITVAVAGGVVTVSGAVYRRSDAGLVDRLVRQVPGAVTVTSTLAYSFDDETLAAPSRL</sequence>
<evidence type="ECO:0000259" key="3">
    <source>
        <dbReference type="PROSITE" id="PS50914"/>
    </source>
</evidence>
<feature type="domain" description="CBS" evidence="4">
    <location>
        <begin position="19"/>
        <end position="76"/>
    </location>
</feature>
<dbReference type="RefSeq" id="WP_282758543.1">
    <property type="nucleotide sequence ID" value="NZ_JASCTH010000005.1"/>
</dbReference>
<dbReference type="Proteomes" id="UP001241758">
    <property type="component" value="Unassembled WGS sequence"/>
</dbReference>
<dbReference type="PROSITE" id="PS50914">
    <property type="entry name" value="BON"/>
    <property type="match status" value="1"/>
</dbReference>
<feature type="domain" description="BON" evidence="3">
    <location>
        <begin position="154"/>
        <end position="223"/>
    </location>
</feature>
<dbReference type="SUPFAM" id="SSF54631">
    <property type="entry name" value="CBS-domain pair"/>
    <property type="match status" value="1"/>
</dbReference>
<feature type="domain" description="CBS" evidence="4">
    <location>
        <begin position="101"/>
        <end position="158"/>
    </location>
</feature>
<dbReference type="InterPro" id="IPR000644">
    <property type="entry name" value="CBS_dom"/>
</dbReference>
<dbReference type="InterPro" id="IPR017080">
    <property type="entry name" value="UCP036990_CBS_BON"/>
</dbReference>
<evidence type="ECO:0000259" key="4">
    <source>
        <dbReference type="PROSITE" id="PS51371"/>
    </source>
</evidence>
<name>A0ABT6WG72_9ACTN</name>
<protein>
    <submittedName>
        <fullName evidence="5">CBS domain-containing protein</fullName>
    </submittedName>
</protein>
<organism evidence="5 6">
    <name type="scientific">Actinoplanes sandaracinus</name>
    <dbReference type="NCBI Taxonomy" id="3045177"/>
    <lineage>
        <taxon>Bacteria</taxon>
        <taxon>Bacillati</taxon>
        <taxon>Actinomycetota</taxon>
        <taxon>Actinomycetes</taxon>
        <taxon>Micromonosporales</taxon>
        <taxon>Micromonosporaceae</taxon>
        <taxon>Actinoplanes</taxon>
    </lineage>
</organism>
<dbReference type="InterPro" id="IPR046342">
    <property type="entry name" value="CBS_dom_sf"/>
</dbReference>
<dbReference type="InterPro" id="IPR051257">
    <property type="entry name" value="Diverse_CBS-Domain"/>
</dbReference>
<accession>A0ABT6WG72</accession>
<dbReference type="Gene3D" id="3.30.1340.30">
    <property type="match status" value="1"/>
</dbReference>
<dbReference type="Pfam" id="PF00571">
    <property type="entry name" value="CBS"/>
    <property type="match status" value="2"/>
</dbReference>
<dbReference type="Gene3D" id="3.10.580.10">
    <property type="entry name" value="CBS-domain"/>
    <property type="match status" value="1"/>
</dbReference>
<dbReference type="PROSITE" id="PS51371">
    <property type="entry name" value="CBS"/>
    <property type="match status" value="2"/>
</dbReference>
<dbReference type="PANTHER" id="PTHR43080:SF29">
    <property type="entry name" value="OS02G0818000 PROTEIN"/>
    <property type="match status" value="1"/>
</dbReference>
<dbReference type="CDD" id="cd04586">
    <property type="entry name" value="CBS_pair_BON_assoc"/>
    <property type="match status" value="1"/>
</dbReference>
<evidence type="ECO:0000256" key="2">
    <source>
        <dbReference type="PROSITE-ProRule" id="PRU00703"/>
    </source>
</evidence>
<dbReference type="SMART" id="SM00116">
    <property type="entry name" value="CBS"/>
    <property type="match status" value="2"/>
</dbReference>
<dbReference type="InterPro" id="IPR007055">
    <property type="entry name" value="BON_dom"/>
</dbReference>
<dbReference type="EMBL" id="JASCTH010000005">
    <property type="protein sequence ID" value="MDI6098717.1"/>
    <property type="molecule type" value="Genomic_DNA"/>
</dbReference>
<reference evidence="5 6" key="1">
    <citation type="submission" date="2023-05" db="EMBL/GenBank/DDBJ databases">
        <title>Actinoplanes sp. NEAU-A12 genome sequencing.</title>
        <authorList>
            <person name="Wang Z.-S."/>
        </authorList>
    </citation>
    <scope>NUCLEOTIDE SEQUENCE [LARGE SCALE GENOMIC DNA]</scope>
    <source>
        <strain evidence="5 6">NEAU-A12</strain>
    </source>
</reference>
<dbReference type="PANTHER" id="PTHR43080">
    <property type="entry name" value="CBS DOMAIN-CONTAINING PROTEIN CBSX3, MITOCHONDRIAL"/>
    <property type="match status" value="1"/>
</dbReference>
<evidence type="ECO:0000256" key="1">
    <source>
        <dbReference type="ARBA" id="ARBA00023122"/>
    </source>
</evidence>
<evidence type="ECO:0000313" key="6">
    <source>
        <dbReference type="Proteomes" id="UP001241758"/>
    </source>
</evidence>
<dbReference type="Pfam" id="PF04972">
    <property type="entry name" value="BON"/>
    <property type="match status" value="1"/>
</dbReference>
<gene>
    <name evidence="5" type="ORF">QLQ12_08900</name>
</gene>
<comment type="caution">
    <text evidence="5">The sequence shown here is derived from an EMBL/GenBank/DDBJ whole genome shotgun (WGS) entry which is preliminary data.</text>
</comment>
<keyword evidence="1 2" id="KW-0129">CBS domain</keyword>
<keyword evidence="6" id="KW-1185">Reference proteome</keyword>
<proteinExistence type="predicted"/>
<evidence type="ECO:0000313" key="5">
    <source>
        <dbReference type="EMBL" id="MDI6098717.1"/>
    </source>
</evidence>